<protein>
    <submittedName>
        <fullName evidence="11">ABC transporter permease subunit</fullName>
    </submittedName>
</protein>
<evidence type="ECO:0000256" key="9">
    <source>
        <dbReference type="SAM" id="MobiDB-lite"/>
    </source>
</evidence>
<feature type="transmembrane region" description="Helical" evidence="8">
    <location>
        <begin position="12"/>
        <end position="33"/>
    </location>
</feature>
<name>A0ABS1SKD6_9MICO</name>
<feature type="domain" description="ABC transmembrane type-1" evidence="10">
    <location>
        <begin position="68"/>
        <end position="255"/>
    </location>
</feature>
<dbReference type="PROSITE" id="PS50928">
    <property type="entry name" value="ABC_TM1"/>
    <property type="match status" value="1"/>
</dbReference>
<feature type="region of interest" description="Disordered" evidence="9">
    <location>
        <begin position="260"/>
        <end position="320"/>
    </location>
</feature>
<gene>
    <name evidence="11" type="ORF">D3226_01495</name>
</gene>
<dbReference type="CDD" id="cd06261">
    <property type="entry name" value="TM_PBP2"/>
    <property type="match status" value="1"/>
</dbReference>
<keyword evidence="4" id="KW-0997">Cell inner membrane</keyword>
<dbReference type="InterPro" id="IPR000515">
    <property type="entry name" value="MetI-like"/>
</dbReference>
<feature type="transmembrane region" description="Helical" evidence="8">
    <location>
        <begin position="133"/>
        <end position="154"/>
    </location>
</feature>
<dbReference type="PANTHER" id="PTHR43357">
    <property type="entry name" value="INNER MEMBRANE ABC TRANSPORTER PERMEASE PROTEIN YDCV"/>
    <property type="match status" value="1"/>
</dbReference>
<keyword evidence="12" id="KW-1185">Reference proteome</keyword>
<comment type="similarity">
    <text evidence="8">Belongs to the binding-protein-dependent transport system permease family.</text>
</comment>
<evidence type="ECO:0000256" key="5">
    <source>
        <dbReference type="ARBA" id="ARBA00022692"/>
    </source>
</evidence>
<comment type="caution">
    <text evidence="11">The sequence shown here is derived from an EMBL/GenBank/DDBJ whole genome shotgun (WGS) entry which is preliminary data.</text>
</comment>
<dbReference type="RefSeq" id="WP_202380658.1">
    <property type="nucleotide sequence ID" value="NZ_BAAAMA010000003.1"/>
</dbReference>
<keyword evidence="6 8" id="KW-1133">Transmembrane helix</keyword>
<dbReference type="Gene3D" id="1.10.3720.10">
    <property type="entry name" value="MetI-like"/>
    <property type="match status" value="1"/>
</dbReference>
<evidence type="ECO:0000256" key="4">
    <source>
        <dbReference type="ARBA" id="ARBA00022519"/>
    </source>
</evidence>
<sequence length="320" mass="33405">MSARTPGRPSPALARTVIAVIGAVFLIPLVAMLEFTLRRTAGGYGTEHWLALFDPAKERVYRVLFEGLGNSLLLAVLTLALVLLLFFPTIVLVHLRFPRLQRALDLLTILPIAIPAIVLVVGFAPIYRVLGQAFGSGVWTLSLAYGVLVLPFAYRAIVADLTSMDARVRAEAARSLGAGWGTVLVRVIAPGTRRGLLAAALLTTAIVLGEFTVSSLLNRITLQTALLQLSKSDPFVAVAVSLLSLIVVFLVLLAVSGVGGPPRARSGSRARGARPNPHAPAVAGAHGAPGPITPSGSASSAASLSSPFVPLSAEESAHAR</sequence>
<evidence type="ECO:0000259" key="10">
    <source>
        <dbReference type="PROSITE" id="PS50928"/>
    </source>
</evidence>
<dbReference type="Pfam" id="PF00528">
    <property type="entry name" value="BPD_transp_1"/>
    <property type="match status" value="1"/>
</dbReference>
<comment type="subcellular location">
    <subcellularLocation>
        <location evidence="1">Cell inner membrane</location>
        <topology evidence="1">Multi-pass membrane protein</topology>
    </subcellularLocation>
    <subcellularLocation>
        <location evidence="8">Cell membrane</location>
        <topology evidence="8">Multi-pass membrane protein</topology>
    </subcellularLocation>
</comment>
<dbReference type="EMBL" id="QYAD01000001">
    <property type="protein sequence ID" value="MBL3688634.1"/>
    <property type="molecule type" value="Genomic_DNA"/>
</dbReference>
<evidence type="ECO:0000256" key="2">
    <source>
        <dbReference type="ARBA" id="ARBA00022448"/>
    </source>
</evidence>
<evidence type="ECO:0000313" key="11">
    <source>
        <dbReference type="EMBL" id="MBL3688634.1"/>
    </source>
</evidence>
<feature type="transmembrane region" description="Helical" evidence="8">
    <location>
        <begin position="196"/>
        <end position="217"/>
    </location>
</feature>
<dbReference type="InterPro" id="IPR035906">
    <property type="entry name" value="MetI-like_sf"/>
</dbReference>
<evidence type="ECO:0000256" key="6">
    <source>
        <dbReference type="ARBA" id="ARBA00022989"/>
    </source>
</evidence>
<reference evidence="11 12" key="1">
    <citation type="submission" date="2018-09" db="EMBL/GenBank/DDBJ databases">
        <title>Comparative genomics of Leucobacter spp.</title>
        <authorList>
            <person name="Reis A.C."/>
            <person name="Kolvenbach B.A."/>
            <person name="Corvini P.F.X."/>
            <person name="Nunes O.C."/>
        </authorList>
    </citation>
    <scope>NUCLEOTIDE SEQUENCE [LARGE SCALE GENOMIC DNA]</scope>
    <source>
        <strain evidence="11 12">L-1</strain>
    </source>
</reference>
<evidence type="ECO:0000256" key="8">
    <source>
        <dbReference type="RuleBase" id="RU363032"/>
    </source>
</evidence>
<dbReference type="Proteomes" id="UP001646141">
    <property type="component" value="Unassembled WGS sequence"/>
</dbReference>
<dbReference type="PANTHER" id="PTHR43357:SF4">
    <property type="entry name" value="INNER MEMBRANE ABC TRANSPORTER PERMEASE PROTEIN YDCV"/>
    <property type="match status" value="1"/>
</dbReference>
<evidence type="ECO:0000256" key="1">
    <source>
        <dbReference type="ARBA" id="ARBA00004429"/>
    </source>
</evidence>
<organism evidence="11 12">
    <name type="scientific">Leucobacter chromiireducens subsp. chromiireducens</name>
    <dbReference type="NCBI Taxonomy" id="660067"/>
    <lineage>
        <taxon>Bacteria</taxon>
        <taxon>Bacillati</taxon>
        <taxon>Actinomycetota</taxon>
        <taxon>Actinomycetes</taxon>
        <taxon>Micrococcales</taxon>
        <taxon>Microbacteriaceae</taxon>
        <taxon>Leucobacter</taxon>
    </lineage>
</organism>
<feature type="transmembrane region" description="Helical" evidence="8">
    <location>
        <begin position="107"/>
        <end position="127"/>
    </location>
</feature>
<evidence type="ECO:0000256" key="3">
    <source>
        <dbReference type="ARBA" id="ARBA00022475"/>
    </source>
</evidence>
<dbReference type="SUPFAM" id="SSF161098">
    <property type="entry name" value="MetI-like"/>
    <property type="match status" value="1"/>
</dbReference>
<accession>A0ABS1SKD6</accession>
<proteinExistence type="inferred from homology"/>
<evidence type="ECO:0000313" key="12">
    <source>
        <dbReference type="Proteomes" id="UP001646141"/>
    </source>
</evidence>
<feature type="transmembrane region" description="Helical" evidence="8">
    <location>
        <begin position="237"/>
        <end position="259"/>
    </location>
</feature>
<keyword evidence="5 8" id="KW-0812">Transmembrane</keyword>
<feature type="transmembrane region" description="Helical" evidence="8">
    <location>
        <begin position="72"/>
        <end position="95"/>
    </location>
</feature>
<feature type="compositionally biased region" description="Low complexity" evidence="9">
    <location>
        <begin position="273"/>
        <end position="313"/>
    </location>
</feature>
<keyword evidence="2 8" id="KW-0813">Transport</keyword>
<keyword evidence="3" id="KW-1003">Cell membrane</keyword>
<evidence type="ECO:0000256" key="7">
    <source>
        <dbReference type="ARBA" id="ARBA00023136"/>
    </source>
</evidence>
<keyword evidence="7 8" id="KW-0472">Membrane</keyword>